<sequence length="178" mass="19513">MTRKCTSSSLDVTTIVHIHEANVSLRRAGCCLNHCRATRDFMASRRARSSRDLRAHVERELPLKRDHPRPGCIRLFCACGRFLARCSPISASVTDSRGSTGVAHAPCVLQAPPTVSRTELSSSAQLWSATRGGPTSRWLCSISRLLVELYEGAEHTEPGMERGRGGKTPADMADRGKR</sequence>
<keyword evidence="3" id="KW-1185">Reference proteome</keyword>
<evidence type="ECO:0000256" key="1">
    <source>
        <dbReference type="SAM" id="MobiDB-lite"/>
    </source>
</evidence>
<dbReference type="EMBL" id="VDMD01000021">
    <property type="protein sequence ID" value="TRM60557.1"/>
    <property type="molecule type" value="Genomic_DNA"/>
</dbReference>
<name>A0A550C6Y5_9AGAR</name>
<protein>
    <submittedName>
        <fullName evidence="2">Uncharacterized protein</fullName>
    </submittedName>
</protein>
<evidence type="ECO:0000313" key="2">
    <source>
        <dbReference type="EMBL" id="TRM60557.1"/>
    </source>
</evidence>
<comment type="caution">
    <text evidence="2">The sequence shown here is derived from an EMBL/GenBank/DDBJ whole genome shotgun (WGS) entry which is preliminary data.</text>
</comment>
<proteinExistence type="predicted"/>
<dbReference type="Proteomes" id="UP000320762">
    <property type="component" value="Unassembled WGS sequence"/>
</dbReference>
<gene>
    <name evidence="2" type="ORF">BD626DRAFT_504470</name>
</gene>
<dbReference type="AlphaFoldDB" id="A0A550C6Y5"/>
<feature type="region of interest" description="Disordered" evidence="1">
    <location>
        <begin position="156"/>
        <end position="178"/>
    </location>
</feature>
<reference evidence="2 3" key="1">
    <citation type="journal article" date="2019" name="New Phytol.">
        <title>Comparative genomics reveals unique wood-decay strategies and fruiting body development in the Schizophyllaceae.</title>
        <authorList>
            <person name="Almasi E."/>
            <person name="Sahu N."/>
            <person name="Krizsan K."/>
            <person name="Balint B."/>
            <person name="Kovacs G.M."/>
            <person name="Kiss B."/>
            <person name="Cseklye J."/>
            <person name="Drula E."/>
            <person name="Henrissat B."/>
            <person name="Nagy I."/>
            <person name="Chovatia M."/>
            <person name="Adam C."/>
            <person name="LaButti K."/>
            <person name="Lipzen A."/>
            <person name="Riley R."/>
            <person name="Grigoriev I.V."/>
            <person name="Nagy L.G."/>
        </authorList>
    </citation>
    <scope>NUCLEOTIDE SEQUENCE [LARGE SCALE GENOMIC DNA]</scope>
    <source>
        <strain evidence="2 3">NL-1724</strain>
    </source>
</reference>
<accession>A0A550C6Y5</accession>
<organism evidence="2 3">
    <name type="scientific">Schizophyllum amplum</name>
    <dbReference type="NCBI Taxonomy" id="97359"/>
    <lineage>
        <taxon>Eukaryota</taxon>
        <taxon>Fungi</taxon>
        <taxon>Dikarya</taxon>
        <taxon>Basidiomycota</taxon>
        <taxon>Agaricomycotina</taxon>
        <taxon>Agaricomycetes</taxon>
        <taxon>Agaricomycetidae</taxon>
        <taxon>Agaricales</taxon>
        <taxon>Schizophyllaceae</taxon>
        <taxon>Schizophyllum</taxon>
    </lineage>
</organism>
<evidence type="ECO:0000313" key="3">
    <source>
        <dbReference type="Proteomes" id="UP000320762"/>
    </source>
</evidence>